<reference evidence="5" key="1">
    <citation type="submission" date="2019-05" db="EMBL/GenBank/DDBJ databases">
        <title>Annotation for the trematode Fasciolopsis buski.</title>
        <authorList>
            <person name="Choi Y.-J."/>
        </authorList>
    </citation>
    <scope>NUCLEOTIDE SEQUENCE</scope>
    <source>
        <strain evidence="5">HT</strain>
        <tissue evidence="5">Whole worm</tissue>
    </source>
</reference>
<sequence>FKTKALIEYAFRSGPFYHPLPEVQEGIEFARGITDANESEENKPKDGPISTLHLILARKEITQWSSGRPMDKLYDPDSWYPKELSLLTRRSRRQLAAIRKRKRLAEQATCADLGDLISDQVIAQAVEATEVVDGDEPVGEVIEAASEADSDDARWNGEVNPDVTDPEELDEDELDNDYCQNYFDNGEADISDDNLGGDDDDGNTRYYD</sequence>
<dbReference type="Proteomes" id="UP000728185">
    <property type="component" value="Unassembled WGS sequence"/>
</dbReference>
<evidence type="ECO:0000256" key="2">
    <source>
        <dbReference type="ARBA" id="ARBA00008352"/>
    </source>
</evidence>
<dbReference type="Pfam" id="PF11705">
    <property type="entry name" value="RNA_pol_3_Rpc31"/>
    <property type="match status" value="1"/>
</dbReference>
<feature type="region of interest" description="Disordered" evidence="4">
    <location>
        <begin position="147"/>
        <end position="208"/>
    </location>
</feature>
<dbReference type="OrthoDB" id="6253343at2759"/>
<comment type="caution">
    <text evidence="5">The sequence shown here is derived from an EMBL/GenBank/DDBJ whole genome shotgun (WGS) entry which is preliminary data.</text>
</comment>
<keyword evidence="5" id="KW-0240">DNA-directed RNA polymerase</keyword>
<dbReference type="InterPro" id="IPR024661">
    <property type="entry name" value="RNA_pol_III_Rpc31"/>
</dbReference>
<evidence type="ECO:0000256" key="3">
    <source>
        <dbReference type="ARBA" id="ARBA00023242"/>
    </source>
</evidence>
<organism evidence="5 6">
    <name type="scientific">Fasciolopsis buskii</name>
    <dbReference type="NCBI Taxonomy" id="27845"/>
    <lineage>
        <taxon>Eukaryota</taxon>
        <taxon>Metazoa</taxon>
        <taxon>Spiralia</taxon>
        <taxon>Lophotrochozoa</taxon>
        <taxon>Platyhelminthes</taxon>
        <taxon>Trematoda</taxon>
        <taxon>Digenea</taxon>
        <taxon>Plagiorchiida</taxon>
        <taxon>Echinostomata</taxon>
        <taxon>Echinostomatoidea</taxon>
        <taxon>Fasciolidae</taxon>
        <taxon>Fasciolopsis</taxon>
    </lineage>
</organism>
<evidence type="ECO:0000313" key="5">
    <source>
        <dbReference type="EMBL" id="KAA0185800.1"/>
    </source>
</evidence>
<dbReference type="GO" id="GO:0006383">
    <property type="term" value="P:transcription by RNA polymerase III"/>
    <property type="evidence" value="ECO:0007669"/>
    <property type="project" value="InterPro"/>
</dbReference>
<feature type="compositionally biased region" description="Acidic residues" evidence="4">
    <location>
        <begin position="186"/>
        <end position="201"/>
    </location>
</feature>
<accession>A0A8E0RPE9</accession>
<evidence type="ECO:0000256" key="1">
    <source>
        <dbReference type="ARBA" id="ARBA00004123"/>
    </source>
</evidence>
<keyword evidence="6" id="KW-1185">Reference proteome</keyword>
<dbReference type="GO" id="GO:0000428">
    <property type="term" value="C:DNA-directed RNA polymerase complex"/>
    <property type="evidence" value="ECO:0007669"/>
    <property type="project" value="UniProtKB-KW"/>
</dbReference>
<evidence type="ECO:0000256" key="4">
    <source>
        <dbReference type="SAM" id="MobiDB-lite"/>
    </source>
</evidence>
<feature type="non-terminal residue" evidence="5">
    <location>
        <position position="1"/>
    </location>
</feature>
<dbReference type="GO" id="GO:0005634">
    <property type="term" value="C:nucleus"/>
    <property type="evidence" value="ECO:0007669"/>
    <property type="project" value="UniProtKB-SubCell"/>
</dbReference>
<gene>
    <name evidence="5" type="ORF">FBUS_02243</name>
</gene>
<keyword evidence="3" id="KW-0539">Nucleus</keyword>
<proteinExistence type="inferred from homology"/>
<evidence type="ECO:0000313" key="6">
    <source>
        <dbReference type="Proteomes" id="UP000728185"/>
    </source>
</evidence>
<protein>
    <submittedName>
        <fullName evidence="5">DNA-directed RNA polymerase III subunit Rpc31</fullName>
    </submittedName>
</protein>
<name>A0A8E0RPE9_9TREM</name>
<dbReference type="AlphaFoldDB" id="A0A8E0RPE9"/>
<comment type="subcellular location">
    <subcellularLocation>
        <location evidence="1">Nucleus</location>
    </subcellularLocation>
</comment>
<feature type="compositionally biased region" description="Acidic residues" evidence="4">
    <location>
        <begin position="164"/>
        <end position="176"/>
    </location>
</feature>
<comment type="similarity">
    <text evidence="2">Belongs to the eukaryotic RPC7 RNA polymerase subunit family.</text>
</comment>
<keyword evidence="5" id="KW-0804">Transcription</keyword>
<dbReference type="EMBL" id="LUCM01010215">
    <property type="protein sequence ID" value="KAA0185800.1"/>
    <property type="molecule type" value="Genomic_DNA"/>
</dbReference>